<dbReference type="AlphaFoldDB" id="A0A3L6T4T1"/>
<dbReference type="PANTHER" id="PTHR34591:SF28">
    <property type="entry name" value="F-BOX DOMAIN-CONTAINING PROTEIN"/>
    <property type="match status" value="1"/>
</dbReference>
<protein>
    <recommendedName>
        <fullName evidence="3">F-box protein</fullName>
    </recommendedName>
</protein>
<organism evidence="1 2">
    <name type="scientific">Panicum miliaceum</name>
    <name type="common">Proso millet</name>
    <name type="synonym">Broomcorn millet</name>
    <dbReference type="NCBI Taxonomy" id="4540"/>
    <lineage>
        <taxon>Eukaryota</taxon>
        <taxon>Viridiplantae</taxon>
        <taxon>Streptophyta</taxon>
        <taxon>Embryophyta</taxon>
        <taxon>Tracheophyta</taxon>
        <taxon>Spermatophyta</taxon>
        <taxon>Magnoliopsida</taxon>
        <taxon>Liliopsida</taxon>
        <taxon>Poales</taxon>
        <taxon>Poaceae</taxon>
        <taxon>PACMAD clade</taxon>
        <taxon>Panicoideae</taxon>
        <taxon>Panicodae</taxon>
        <taxon>Paniceae</taxon>
        <taxon>Panicinae</taxon>
        <taxon>Panicum</taxon>
        <taxon>Panicum sect. Panicum</taxon>
    </lineage>
</organism>
<evidence type="ECO:0000313" key="1">
    <source>
        <dbReference type="EMBL" id="RLN33271.1"/>
    </source>
</evidence>
<evidence type="ECO:0008006" key="3">
    <source>
        <dbReference type="Google" id="ProtNLM"/>
    </source>
</evidence>
<evidence type="ECO:0000313" key="2">
    <source>
        <dbReference type="Proteomes" id="UP000275267"/>
    </source>
</evidence>
<name>A0A3L6T4T1_PANMI</name>
<sequence>MRGIFVNYVGQDLPYLFSRPERAALRVDAELRFLKPIDSGVVVHHCNGLLLFQNGHTLYVCNPATRRWARLPPWPEGTGDAAYLVFDPTVSLHYEVISFSEVPRKPKIPIQPCIRQPSWCQEGFHEYTAEEMKGLLSSLRARYDQGVEVEIKGTAEWPPSSYMAQVFSSKTGRWEERTYVREDDVAVTLSDVWSDPWGPDSLEASTYRVRRRNTVHWRGAFYLHCHGGFVMR</sequence>
<accession>A0A3L6T4T1</accession>
<proteinExistence type="predicted"/>
<dbReference type="OrthoDB" id="591557at2759"/>
<dbReference type="Proteomes" id="UP000275267">
    <property type="component" value="Unassembled WGS sequence"/>
</dbReference>
<reference evidence="2" key="1">
    <citation type="journal article" date="2019" name="Nat. Commun.">
        <title>The genome of broomcorn millet.</title>
        <authorList>
            <person name="Zou C."/>
            <person name="Miki D."/>
            <person name="Li D."/>
            <person name="Tang Q."/>
            <person name="Xiao L."/>
            <person name="Rajput S."/>
            <person name="Deng P."/>
            <person name="Jia W."/>
            <person name="Huang R."/>
            <person name="Zhang M."/>
            <person name="Sun Y."/>
            <person name="Hu J."/>
            <person name="Fu X."/>
            <person name="Schnable P.S."/>
            <person name="Li F."/>
            <person name="Zhang H."/>
            <person name="Feng B."/>
            <person name="Zhu X."/>
            <person name="Liu R."/>
            <person name="Schnable J.C."/>
            <person name="Zhu J.-K."/>
            <person name="Zhang H."/>
        </authorList>
    </citation>
    <scope>NUCLEOTIDE SEQUENCE [LARGE SCALE GENOMIC DNA]</scope>
</reference>
<gene>
    <name evidence="1" type="ORF">C2845_PM03G18680</name>
</gene>
<keyword evidence="2" id="KW-1185">Reference proteome</keyword>
<dbReference type="PANTHER" id="PTHR34591">
    <property type="entry name" value="OS03G0653100 PROTEIN-RELATED"/>
    <property type="match status" value="1"/>
</dbReference>
<comment type="caution">
    <text evidence="1">The sequence shown here is derived from an EMBL/GenBank/DDBJ whole genome shotgun (WGS) entry which is preliminary data.</text>
</comment>
<dbReference type="EMBL" id="PQIB02000002">
    <property type="protein sequence ID" value="RLN33271.1"/>
    <property type="molecule type" value="Genomic_DNA"/>
</dbReference>